<dbReference type="PANTHER" id="PTHR14379">
    <property type="entry name" value="LIMKAIN B LKAP"/>
    <property type="match status" value="1"/>
</dbReference>
<reference evidence="2 3" key="1">
    <citation type="submission" date="2019-12" db="EMBL/GenBank/DDBJ databases">
        <authorList>
            <person name="Jiao W.-B."/>
            <person name="Schneeberger K."/>
        </authorList>
    </citation>
    <scope>NUCLEOTIDE SEQUENCE [LARGE SCALE GENOMIC DNA]</scope>
    <source>
        <strain evidence="3">cv. C24</strain>
    </source>
</reference>
<dbReference type="GO" id="GO:0004540">
    <property type="term" value="F:RNA nuclease activity"/>
    <property type="evidence" value="ECO:0007669"/>
    <property type="project" value="InterPro"/>
</dbReference>
<accession>A0A5S9XY39</accession>
<dbReference type="GO" id="GO:0010468">
    <property type="term" value="P:regulation of gene expression"/>
    <property type="evidence" value="ECO:0007669"/>
    <property type="project" value="InterPro"/>
</dbReference>
<evidence type="ECO:0000313" key="2">
    <source>
        <dbReference type="EMBL" id="CAA0397054.1"/>
    </source>
</evidence>
<dbReference type="InterPro" id="IPR021139">
    <property type="entry name" value="NYN"/>
</dbReference>
<dbReference type="OrthoDB" id="1113968at2759"/>
<dbReference type="GO" id="GO:0005777">
    <property type="term" value="C:peroxisome"/>
    <property type="evidence" value="ECO:0007669"/>
    <property type="project" value="InterPro"/>
</dbReference>
<dbReference type="Proteomes" id="UP000434276">
    <property type="component" value="Unassembled WGS sequence"/>
</dbReference>
<dbReference type="AlphaFoldDB" id="A0A5S9XY39"/>
<dbReference type="CDD" id="cd10910">
    <property type="entry name" value="PIN_limkain_b1_N_like"/>
    <property type="match status" value="1"/>
</dbReference>
<evidence type="ECO:0000313" key="3">
    <source>
        <dbReference type="Proteomes" id="UP000434276"/>
    </source>
</evidence>
<dbReference type="InterPro" id="IPR024768">
    <property type="entry name" value="Marf1"/>
</dbReference>
<sequence>MCAPQPSNEFPLIFRKDGKTCVFWDVEDYPIPASLHPRSIRRRIVKDVKKYGCDAEVSIHAYANDNTVSVTMRRQFSAAGIKLEVFTQAGDKYARHCSLYGDIMLWSLENPPPSNIIVIAKIIDDDLADRIGCLTTVWSYGLLISQVKPEWLERLFPVGSYPSFLAAIFDGGLPKSSKANKDRFPLDESDD</sequence>
<evidence type="ECO:0000259" key="1">
    <source>
        <dbReference type="Pfam" id="PF01936"/>
    </source>
</evidence>
<name>A0A5S9XY39_ARATH</name>
<dbReference type="PANTHER" id="PTHR14379:SF7">
    <property type="entry name" value="ENDONUCLEASE OR GLYCOSYL HYDROLASE-RELATED"/>
    <property type="match status" value="1"/>
</dbReference>
<gene>
    <name evidence="2" type="ORF">C24_LOCUS19769</name>
</gene>
<dbReference type="ExpressionAtlas" id="A0A5S9XY39">
    <property type="expression patterns" value="baseline and differential"/>
</dbReference>
<proteinExistence type="predicted"/>
<organism evidence="2 3">
    <name type="scientific">Arabidopsis thaliana</name>
    <name type="common">Mouse-ear cress</name>
    <dbReference type="NCBI Taxonomy" id="3702"/>
    <lineage>
        <taxon>Eukaryota</taxon>
        <taxon>Viridiplantae</taxon>
        <taxon>Streptophyta</taxon>
        <taxon>Embryophyta</taxon>
        <taxon>Tracheophyta</taxon>
        <taxon>Spermatophyta</taxon>
        <taxon>Magnoliopsida</taxon>
        <taxon>eudicotyledons</taxon>
        <taxon>Gunneridae</taxon>
        <taxon>Pentapetalae</taxon>
        <taxon>rosids</taxon>
        <taxon>malvids</taxon>
        <taxon>Brassicales</taxon>
        <taxon>Brassicaceae</taxon>
        <taxon>Camelineae</taxon>
        <taxon>Arabidopsis</taxon>
    </lineage>
</organism>
<dbReference type="EMBL" id="CACSHJ010000095">
    <property type="protein sequence ID" value="CAA0397054.1"/>
    <property type="molecule type" value="Genomic_DNA"/>
</dbReference>
<protein>
    <recommendedName>
        <fullName evidence="1">NYN domain-containing protein</fullName>
    </recommendedName>
</protein>
<dbReference type="Pfam" id="PF01936">
    <property type="entry name" value="NYN"/>
    <property type="match status" value="1"/>
</dbReference>
<feature type="domain" description="NYN" evidence="1">
    <location>
        <begin position="19"/>
        <end position="128"/>
    </location>
</feature>